<dbReference type="EMBL" id="FNRS01000001">
    <property type="protein sequence ID" value="SEB57111.1"/>
    <property type="molecule type" value="Genomic_DNA"/>
</dbReference>
<dbReference type="PATRIC" id="fig|47884.3.peg.1047"/>
<dbReference type="Proteomes" id="UP000036395">
    <property type="component" value="Unassembled WGS sequence"/>
</dbReference>
<comment type="caution">
    <text evidence="1">The sequence shown here is derived from an EMBL/GenBank/DDBJ whole genome shotgun (WGS) entry which is preliminary data.</text>
</comment>
<dbReference type="RefSeq" id="WP_048352633.1">
    <property type="nucleotide sequence ID" value="NZ_CAXAOF010000002.1"/>
</dbReference>
<evidence type="ECO:0000313" key="1">
    <source>
        <dbReference type="EMBL" id="KMM87018.1"/>
    </source>
</evidence>
<dbReference type="OrthoDB" id="7028762at2"/>
<reference evidence="2 4" key="2">
    <citation type="submission" date="2016-10" db="EMBL/GenBank/DDBJ databases">
        <authorList>
            <person name="Varghese N."/>
            <person name="Submissions S."/>
        </authorList>
    </citation>
    <scope>NUCLEOTIDE SEQUENCE [LARGE SCALE GENOMIC DNA]</scope>
    <source>
        <strain evidence="2 4">BS3652</strain>
    </source>
</reference>
<sequence>MTARHWQAVLLTLAMLCGVSGCSGNYKFNDNSYRPLGDPQAVNRGK</sequence>
<proteinExistence type="predicted"/>
<dbReference type="PROSITE" id="PS51257">
    <property type="entry name" value="PROKAR_LIPOPROTEIN"/>
    <property type="match status" value="1"/>
</dbReference>
<dbReference type="Proteomes" id="UP000183155">
    <property type="component" value="Unassembled WGS sequence"/>
</dbReference>
<dbReference type="AlphaFoldDB" id="A0A0J6GXG2"/>
<protein>
    <submittedName>
        <fullName evidence="1">Type VI secretion protein</fullName>
    </submittedName>
</protein>
<reference evidence="1 3" key="1">
    <citation type="submission" date="2015-02" db="EMBL/GenBank/DDBJ databases">
        <title>Pseudomonas helleri sp. nov. and Pseudomonas weihenstephanensis sp. nov., isolated from raw cows milk.</title>
        <authorList>
            <person name="von Neubeck M."/>
            <person name="Huptas C."/>
            <person name="Wenning M."/>
            <person name="Scherer S."/>
        </authorList>
    </citation>
    <scope>NUCLEOTIDE SEQUENCE [LARGE SCALE GENOMIC DNA]</scope>
    <source>
        <strain evidence="1 3">DSM 21104</strain>
    </source>
</reference>
<gene>
    <name evidence="2" type="ORF">SAMN04490203_0672</name>
    <name evidence="1" type="ORF">TU78_03250</name>
</gene>
<keyword evidence="4" id="KW-1185">Reference proteome</keyword>
<evidence type="ECO:0000313" key="4">
    <source>
        <dbReference type="Proteomes" id="UP000183155"/>
    </source>
</evidence>
<evidence type="ECO:0000313" key="2">
    <source>
        <dbReference type="EMBL" id="SEB57111.1"/>
    </source>
</evidence>
<dbReference type="EMBL" id="JYLA01000001">
    <property type="protein sequence ID" value="KMM87018.1"/>
    <property type="molecule type" value="Genomic_DNA"/>
</dbReference>
<organism evidence="1 3">
    <name type="scientific">Pseudomonas taetrolens</name>
    <dbReference type="NCBI Taxonomy" id="47884"/>
    <lineage>
        <taxon>Bacteria</taxon>
        <taxon>Pseudomonadati</taxon>
        <taxon>Pseudomonadota</taxon>
        <taxon>Gammaproteobacteria</taxon>
        <taxon>Pseudomonadales</taxon>
        <taxon>Pseudomonadaceae</taxon>
        <taxon>Pseudomonas</taxon>
    </lineage>
</organism>
<evidence type="ECO:0000313" key="3">
    <source>
        <dbReference type="Proteomes" id="UP000036395"/>
    </source>
</evidence>
<dbReference type="STRING" id="47884.SAMN04490203_0672"/>
<accession>A0A0J6GXG2</accession>
<name>A0A0J6GXG2_PSETA</name>